<dbReference type="InterPro" id="IPR009799">
    <property type="entry name" value="EthD_dom"/>
</dbReference>
<reference evidence="2 3" key="1">
    <citation type="submission" date="2016-09" db="EMBL/GenBank/DDBJ databases">
        <title>Complete genome sequence of the Lysinibacillus sphaericus LMG 22257, a specie of Bacillus with ureolytic activity that can effectively biodeposit calcium carbonate.</title>
        <authorList>
            <person name="Yan W."/>
        </authorList>
    </citation>
    <scope>NUCLEOTIDE SEQUENCE [LARGE SCALE GENOMIC DNA]</scope>
    <source>
        <strain evidence="2 3">LMG 22257</strain>
    </source>
</reference>
<dbReference type="InterPro" id="IPR011008">
    <property type="entry name" value="Dimeric_a/b-barrel"/>
</dbReference>
<evidence type="ECO:0000259" key="1">
    <source>
        <dbReference type="Pfam" id="PF07110"/>
    </source>
</evidence>
<organism evidence="2 3">
    <name type="scientific">Sporosarcina ureilytica</name>
    <dbReference type="NCBI Taxonomy" id="298596"/>
    <lineage>
        <taxon>Bacteria</taxon>
        <taxon>Bacillati</taxon>
        <taxon>Bacillota</taxon>
        <taxon>Bacilli</taxon>
        <taxon>Bacillales</taxon>
        <taxon>Caryophanaceae</taxon>
        <taxon>Sporosarcina</taxon>
    </lineage>
</organism>
<accession>A0A1D8JFK2</accession>
<feature type="domain" description="EthD" evidence="1">
    <location>
        <begin position="13"/>
        <end position="96"/>
    </location>
</feature>
<feature type="domain" description="EthD" evidence="1">
    <location>
        <begin position="131"/>
        <end position="215"/>
    </location>
</feature>
<dbReference type="AlphaFoldDB" id="A0A1D8JFK2"/>
<dbReference type="KEGG" id="surl:BI350_08010"/>
<gene>
    <name evidence="2" type="ORF">BI350_08010</name>
</gene>
<dbReference type="SUPFAM" id="SSF54909">
    <property type="entry name" value="Dimeric alpha+beta barrel"/>
    <property type="match status" value="2"/>
</dbReference>
<dbReference type="RefSeq" id="WP_075527616.1">
    <property type="nucleotide sequence ID" value="NZ_CP017560.1"/>
</dbReference>
<protein>
    <recommendedName>
        <fullName evidence="1">EthD domain-containing protein</fullName>
    </recommendedName>
</protein>
<dbReference type="NCBIfam" id="TIGR02118">
    <property type="entry name" value="EthD family reductase"/>
    <property type="match status" value="2"/>
</dbReference>
<dbReference type="Gene3D" id="3.30.70.100">
    <property type="match status" value="2"/>
</dbReference>
<dbReference type="EMBL" id="CP017560">
    <property type="protein sequence ID" value="AOV07485.1"/>
    <property type="molecule type" value="Genomic_DNA"/>
</dbReference>
<name>A0A1D8JFK2_9BACL</name>
<dbReference type="Proteomes" id="UP000185746">
    <property type="component" value="Chromosome"/>
</dbReference>
<dbReference type="Pfam" id="PF07110">
    <property type="entry name" value="EthD"/>
    <property type="match status" value="2"/>
</dbReference>
<keyword evidence="3" id="KW-1185">Reference proteome</keyword>
<sequence length="228" mass="26905">MITRMGILEKSNSMTEEEFNDYWLNIHGPLVRDFDCLRKYHQNHIVDREQRGISYPRSSQVVDGFSELWFDDVKAMENCFNADALHVLKEDESKFLQNVPIIVARQNIVVPPPEDDEKYVKRMTLLKRRFDIDVEEFQHQWENVHGELVKTMPGIKGYIQNVIIDRELRGKKANYEDIPIDGIVEFWFDSKGCIEKAFHSPEGRKTMEHSESFLEEITTFLVKTHKIK</sequence>
<evidence type="ECO:0000313" key="3">
    <source>
        <dbReference type="Proteomes" id="UP000185746"/>
    </source>
</evidence>
<evidence type="ECO:0000313" key="2">
    <source>
        <dbReference type="EMBL" id="AOV07485.1"/>
    </source>
</evidence>
<dbReference type="GO" id="GO:0016491">
    <property type="term" value="F:oxidoreductase activity"/>
    <property type="evidence" value="ECO:0007669"/>
    <property type="project" value="InterPro"/>
</dbReference>
<proteinExistence type="predicted"/>